<proteinExistence type="inferred from homology"/>
<dbReference type="PIRSF" id="PIRSF001365">
    <property type="entry name" value="DHDPS"/>
    <property type="match status" value="1"/>
</dbReference>
<dbReference type="Gene3D" id="3.20.20.70">
    <property type="entry name" value="Aldolase class I"/>
    <property type="match status" value="1"/>
</dbReference>
<dbReference type="SUPFAM" id="SSF51569">
    <property type="entry name" value="Aldolase"/>
    <property type="match status" value="1"/>
</dbReference>
<dbReference type="PRINTS" id="PR00146">
    <property type="entry name" value="DHPICSNTHASE"/>
</dbReference>
<feature type="binding site" evidence="6">
    <location>
        <position position="199"/>
    </location>
    <ligand>
        <name>pyruvate</name>
        <dbReference type="ChEBI" id="CHEBI:15361"/>
    </ligand>
</feature>
<sequence>MISALPTLFDQRGAVDLDATKAAYEGLADAPVDGVFVAGTTGEFTTLSDEERLAVCAVAGAVFGPERTYWHVGAASTHQAGQLTAVAVDQGARRLAALTPYYFPATESALLTYYETVVARAAGVPVYGYVFADRTTTTVPPELLGRLAGTGLAGVKISGEGSAAVATYLAAMPDPQIAVYSGADLEFAEVVGIGATGVVSGVSSVLPAPFLAVRDALRAGDAVALEVARERARRAVVATRHGNLAHLKAVLELRGVAASGLRAPLDGISPADRRALATDVADLL</sequence>
<dbReference type="PROSITE" id="PS00665">
    <property type="entry name" value="DHDPS_1"/>
    <property type="match status" value="1"/>
</dbReference>
<dbReference type="OrthoDB" id="3175637at2"/>
<dbReference type="InterPro" id="IPR020624">
    <property type="entry name" value="Schiff_base-form_aldolases_CS"/>
</dbReference>
<keyword evidence="3" id="KW-0704">Schiff base</keyword>
<organism evidence="7 8">
    <name type="scientific">Micromonospora craterilacus</name>
    <dbReference type="NCBI Taxonomy" id="1655439"/>
    <lineage>
        <taxon>Bacteria</taxon>
        <taxon>Bacillati</taxon>
        <taxon>Actinomycetota</taxon>
        <taxon>Actinomycetes</taxon>
        <taxon>Micromonosporales</taxon>
        <taxon>Micromonosporaceae</taxon>
        <taxon>Micromonospora</taxon>
    </lineage>
</organism>
<dbReference type="PANTHER" id="PTHR12128:SF66">
    <property type="entry name" value="4-HYDROXY-2-OXOGLUTARATE ALDOLASE, MITOCHONDRIAL"/>
    <property type="match status" value="1"/>
</dbReference>
<protein>
    <submittedName>
        <fullName evidence="7">Dihydrodipicolinate synthase family protein</fullName>
    </submittedName>
</protein>
<gene>
    <name evidence="7" type="ORF">C1I95_10305</name>
</gene>
<comment type="caution">
    <text evidence="7">The sequence shown here is derived from an EMBL/GenBank/DDBJ whole genome shotgun (WGS) entry which is preliminary data.</text>
</comment>
<evidence type="ECO:0000256" key="3">
    <source>
        <dbReference type="ARBA" id="ARBA00023270"/>
    </source>
</evidence>
<dbReference type="Proteomes" id="UP000248924">
    <property type="component" value="Unassembled WGS sequence"/>
</dbReference>
<dbReference type="AlphaFoldDB" id="A0A2W2ECC7"/>
<evidence type="ECO:0000313" key="7">
    <source>
        <dbReference type="EMBL" id="PZG20141.1"/>
    </source>
</evidence>
<evidence type="ECO:0000256" key="5">
    <source>
        <dbReference type="PIRSR" id="PIRSR001365-1"/>
    </source>
</evidence>
<evidence type="ECO:0000256" key="2">
    <source>
        <dbReference type="ARBA" id="ARBA00023239"/>
    </source>
</evidence>
<evidence type="ECO:0000256" key="1">
    <source>
        <dbReference type="ARBA" id="ARBA00007592"/>
    </source>
</evidence>
<dbReference type="InterPro" id="IPR002220">
    <property type="entry name" value="DapA-like"/>
</dbReference>
<accession>A0A2W2ECC7</accession>
<keyword evidence="2 4" id="KW-0456">Lyase</keyword>
<dbReference type="CDD" id="cd00408">
    <property type="entry name" value="DHDPS-like"/>
    <property type="match status" value="1"/>
</dbReference>
<comment type="similarity">
    <text evidence="1 4">Belongs to the DapA family.</text>
</comment>
<dbReference type="PANTHER" id="PTHR12128">
    <property type="entry name" value="DIHYDRODIPICOLINATE SYNTHASE"/>
    <property type="match status" value="1"/>
</dbReference>
<dbReference type="Pfam" id="PF00701">
    <property type="entry name" value="DHDPS"/>
    <property type="match status" value="1"/>
</dbReference>
<reference evidence="7 8" key="1">
    <citation type="submission" date="2018-01" db="EMBL/GenBank/DDBJ databases">
        <title>Draft genome sequence of Jishengella sp. NA12.</title>
        <authorList>
            <person name="Sahin N."/>
            <person name="Ay H."/>
            <person name="Saygin H."/>
        </authorList>
    </citation>
    <scope>NUCLEOTIDE SEQUENCE [LARGE SCALE GENOMIC DNA]</scope>
    <source>
        <strain evidence="7 8">NA12</strain>
    </source>
</reference>
<evidence type="ECO:0000256" key="6">
    <source>
        <dbReference type="PIRSR" id="PIRSR001365-2"/>
    </source>
</evidence>
<feature type="active site" description="Proton donor/acceptor" evidence="5">
    <location>
        <position position="129"/>
    </location>
</feature>
<feature type="active site" description="Schiff-base intermediate with substrate" evidence="5">
    <location>
        <position position="156"/>
    </location>
</feature>
<evidence type="ECO:0000256" key="4">
    <source>
        <dbReference type="PIRNR" id="PIRNR001365"/>
    </source>
</evidence>
<dbReference type="InterPro" id="IPR013785">
    <property type="entry name" value="Aldolase_TIM"/>
</dbReference>
<dbReference type="SMART" id="SM01130">
    <property type="entry name" value="DHDPS"/>
    <property type="match status" value="1"/>
</dbReference>
<keyword evidence="8" id="KW-1185">Reference proteome</keyword>
<dbReference type="EMBL" id="POTY01000046">
    <property type="protein sequence ID" value="PZG20141.1"/>
    <property type="molecule type" value="Genomic_DNA"/>
</dbReference>
<evidence type="ECO:0000313" key="8">
    <source>
        <dbReference type="Proteomes" id="UP000248924"/>
    </source>
</evidence>
<dbReference type="GO" id="GO:0008840">
    <property type="term" value="F:4-hydroxy-tetrahydrodipicolinate synthase activity"/>
    <property type="evidence" value="ECO:0007669"/>
    <property type="project" value="TreeGrafter"/>
</dbReference>
<name>A0A2W2ECC7_9ACTN</name>
<feature type="binding site" evidence="6">
    <location>
        <position position="41"/>
    </location>
    <ligand>
        <name>pyruvate</name>
        <dbReference type="ChEBI" id="CHEBI:15361"/>
    </ligand>
</feature>